<dbReference type="EMBL" id="BEZZ01177309">
    <property type="protein sequence ID" value="GCC46072.1"/>
    <property type="molecule type" value="Genomic_DNA"/>
</dbReference>
<comment type="caution">
    <text evidence="2">The sequence shown here is derived from an EMBL/GenBank/DDBJ whole genome shotgun (WGS) entry which is preliminary data.</text>
</comment>
<proteinExistence type="predicted"/>
<keyword evidence="3" id="KW-1185">Reference proteome</keyword>
<feature type="compositionally biased region" description="Gly residues" evidence="1">
    <location>
        <begin position="41"/>
        <end position="62"/>
    </location>
</feature>
<name>A0A401TTW6_CHIPU</name>
<organism evidence="2 3">
    <name type="scientific">Chiloscyllium punctatum</name>
    <name type="common">Brownbanded bambooshark</name>
    <name type="synonym">Hemiscyllium punctatum</name>
    <dbReference type="NCBI Taxonomy" id="137246"/>
    <lineage>
        <taxon>Eukaryota</taxon>
        <taxon>Metazoa</taxon>
        <taxon>Chordata</taxon>
        <taxon>Craniata</taxon>
        <taxon>Vertebrata</taxon>
        <taxon>Chondrichthyes</taxon>
        <taxon>Elasmobranchii</taxon>
        <taxon>Galeomorphii</taxon>
        <taxon>Galeoidea</taxon>
        <taxon>Orectolobiformes</taxon>
        <taxon>Hemiscylliidae</taxon>
        <taxon>Chiloscyllium</taxon>
    </lineage>
</organism>
<accession>A0A401TTW6</accession>
<evidence type="ECO:0000256" key="1">
    <source>
        <dbReference type="SAM" id="MobiDB-lite"/>
    </source>
</evidence>
<sequence>MVAQERGWKSRGCTEKARIGEDQGSWVGNWEEEEEVAGSARGLGEGVAWGGEGGAGGGGVGAEFGGPMGTLAVQGGIPRGGLGGSPDSL</sequence>
<feature type="compositionally biased region" description="Basic and acidic residues" evidence="1">
    <location>
        <begin position="1"/>
        <end position="21"/>
    </location>
</feature>
<dbReference type="Proteomes" id="UP000287033">
    <property type="component" value="Unassembled WGS sequence"/>
</dbReference>
<feature type="region of interest" description="Disordered" evidence="1">
    <location>
        <begin position="1"/>
        <end position="62"/>
    </location>
</feature>
<evidence type="ECO:0000313" key="3">
    <source>
        <dbReference type="Proteomes" id="UP000287033"/>
    </source>
</evidence>
<evidence type="ECO:0000313" key="2">
    <source>
        <dbReference type="EMBL" id="GCC46072.1"/>
    </source>
</evidence>
<dbReference type="AlphaFoldDB" id="A0A401TTW6"/>
<protein>
    <submittedName>
        <fullName evidence="2">Uncharacterized protein</fullName>
    </submittedName>
</protein>
<gene>
    <name evidence="2" type="ORF">chiPu_0030202</name>
</gene>
<reference evidence="2 3" key="1">
    <citation type="journal article" date="2018" name="Nat. Ecol. Evol.">
        <title>Shark genomes provide insights into elasmobranch evolution and the origin of vertebrates.</title>
        <authorList>
            <person name="Hara Y"/>
            <person name="Yamaguchi K"/>
            <person name="Onimaru K"/>
            <person name="Kadota M"/>
            <person name="Koyanagi M"/>
            <person name="Keeley SD"/>
            <person name="Tatsumi K"/>
            <person name="Tanaka K"/>
            <person name="Motone F"/>
            <person name="Kageyama Y"/>
            <person name="Nozu R"/>
            <person name="Adachi N"/>
            <person name="Nishimura O"/>
            <person name="Nakagawa R"/>
            <person name="Tanegashima C"/>
            <person name="Kiyatake I"/>
            <person name="Matsumoto R"/>
            <person name="Murakumo K"/>
            <person name="Nishida K"/>
            <person name="Terakita A"/>
            <person name="Kuratani S"/>
            <person name="Sato K"/>
            <person name="Hyodo S Kuraku.S."/>
        </authorList>
    </citation>
    <scope>NUCLEOTIDE SEQUENCE [LARGE SCALE GENOMIC DNA]</scope>
</reference>